<accession>A0A7R9WGP5</accession>
<protein>
    <submittedName>
        <fullName evidence="3">Uncharacterized protein</fullName>
    </submittedName>
</protein>
<keyword evidence="2" id="KW-0812">Transmembrane</keyword>
<organism evidence="3">
    <name type="scientific">Pseudictyota dubia</name>
    <dbReference type="NCBI Taxonomy" id="2749911"/>
    <lineage>
        <taxon>Eukaryota</taxon>
        <taxon>Sar</taxon>
        <taxon>Stramenopiles</taxon>
        <taxon>Ochrophyta</taxon>
        <taxon>Bacillariophyta</taxon>
        <taxon>Mediophyceae</taxon>
        <taxon>Biddulphiophycidae</taxon>
        <taxon>Eupodiscales</taxon>
        <taxon>Odontellaceae</taxon>
        <taxon>Pseudictyota</taxon>
    </lineage>
</organism>
<dbReference type="EMBL" id="HBED01043462">
    <property type="protein sequence ID" value="CAD8323432.1"/>
    <property type="molecule type" value="Transcribed_RNA"/>
</dbReference>
<proteinExistence type="predicted"/>
<feature type="transmembrane region" description="Helical" evidence="2">
    <location>
        <begin position="24"/>
        <end position="42"/>
    </location>
</feature>
<keyword evidence="2" id="KW-1133">Transmembrane helix</keyword>
<feature type="region of interest" description="Disordered" evidence="1">
    <location>
        <begin position="389"/>
        <end position="409"/>
    </location>
</feature>
<sequence>MIASPTFHDLGQTTSVRITRARHAPLIVVLAIVGCGYLYVYSEGPGSLLLPPSSSSPRGLSVSLTSKSDESNESRHPNFGSQKVLEEYAALMTTFRPDEKNHATREGDLADDFDVANFTPIPLPSFVQTEAISGRKESPIALNKLREGIPYTWQDHYDTVTGAGHEWCSLSRDLYTCHGNTYSEVLKRTPPFDVKRFGLLETLPPGSKVLLHGNSLTFELILPVMCALGTRGYGYKLDPFSNTFLIFSDREVDKDTIVLLLVDNHRAYAWGKKDTAQLLVDVLTDQHPWFTPTHIIAGIINRSIPPGQHQGVKYYNACKHRRDVFQKAWPSATVVNRCDIETGRLGCSCASDDHNCEYVCGIRPGKHQCLPGPDTVASAQALMHDLMLPSDGGLQQQDKKVNAPAATTE</sequence>
<evidence type="ECO:0000313" key="3">
    <source>
        <dbReference type="EMBL" id="CAD8323432.1"/>
    </source>
</evidence>
<gene>
    <name evidence="3" type="ORF">TDUB1175_LOCUS21850</name>
</gene>
<evidence type="ECO:0000256" key="2">
    <source>
        <dbReference type="SAM" id="Phobius"/>
    </source>
</evidence>
<keyword evidence="2" id="KW-0472">Membrane</keyword>
<reference evidence="3" key="1">
    <citation type="submission" date="2021-01" db="EMBL/GenBank/DDBJ databases">
        <authorList>
            <person name="Corre E."/>
            <person name="Pelletier E."/>
            <person name="Niang G."/>
            <person name="Scheremetjew M."/>
            <person name="Finn R."/>
            <person name="Kale V."/>
            <person name="Holt S."/>
            <person name="Cochrane G."/>
            <person name="Meng A."/>
            <person name="Brown T."/>
            <person name="Cohen L."/>
        </authorList>
    </citation>
    <scope>NUCLEOTIDE SEQUENCE</scope>
    <source>
        <strain evidence="3">CCMP147</strain>
    </source>
</reference>
<feature type="compositionally biased region" description="Basic and acidic residues" evidence="1">
    <location>
        <begin position="67"/>
        <end position="76"/>
    </location>
</feature>
<feature type="compositionally biased region" description="Low complexity" evidence="1">
    <location>
        <begin position="52"/>
        <end position="66"/>
    </location>
</feature>
<name>A0A7R9WGP5_9STRA</name>
<evidence type="ECO:0000256" key="1">
    <source>
        <dbReference type="SAM" id="MobiDB-lite"/>
    </source>
</evidence>
<dbReference type="AlphaFoldDB" id="A0A7R9WGP5"/>
<feature type="region of interest" description="Disordered" evidence="1">
    <location>
        <begin position="52"/>
        <end position="79"/>
    </location>
</feature>